<evidence type="ECO:0000313" key="5">
    <source>
        <dbReference type="EMBL" id="CAK9088708.1"/>
    </source>
</evidence>
<dbReference type="InterPro" id="IPR006047">
    <property type="entry name" value="GH13_cat_dom"/>
</dbReference>
<evidence type="ECO:0000313" key="6">
    <source>
        <dbReference type="Proteomes" id="UP001642464"/>
    </source>
</evidence>
<dbReference type="EMBL" id="CAXAMM010039751">
    <property type="protein sequence ID" value="CAK9088708.1"/>
    <property type="molecule type" value="Genomic_DNA"/>
</dbReference>
<evidence type="ECO:0000256" key="1">
    <source>
        <dbReference type="SAM" id="MobiDB-lite"/>
    </source>
</evidence>
<feature type="transmembrane region" description="Helical" evidence="2">
    <location>
        <begin position="653"/>
        <end position="672"/>
    </location>
</feature>
<evidence type="ECO:0000259" key="4">
    <source>
        <dbReference type="SMART" id="SM00642"/>
    </source>
</evidence>
<keyword evidence="2" id="KW-0812">Transmembrane</keyword>
<name>A0ABP0QKH9_9DINO</name>
<sequence length="1178" mass="132546">MLGRVARLGRLVLVLVLAGVDTAPLTAENARWNVNLEERHVPEAYRGGWTNHSYFPSPEDWRSLSIYQLITDRFADGDPSNNELRYGGFDVRDMTFRHGGDFRGLTEKLQYIKGLGCRGIWISPVFQNGYNSYHQYSQLDFTLLDQRLGTKEELRRLTEQAHALGLYVSWMVKSGRRRRNAVISVVINEQLNMNRDCRRGDEPHEQRVLLRRHRAPRWGSGGERLERDGHKEGRAPWRMHETVQGREYLLLTRKPMEELHSTPAGRQPYMDFWYNNTWDPQAQYPGTLYGQHGEATVDVGHGTYESSDFHHNGDLQDYYDPFQIHYGKLYGTMDDLRLEHRRVQQKYLAMSNALISSCDVDGFRVDTPMQVPLVFYKAWVPAVKLRWQEDVEPMVPWAAGLRVAVPNVAGVVQWFVKNLSISMWRNECRWDLACRSQSFPSLLATPPLQFLPKLSDVVEFSQEPTQRLHFWGSILLWSPFLMAFLCEAMRLIVGSLKPKTSIDSTLRYGRLQDLETNDPDAETPRHTPSKVQANGFGQSICFTLALVLYHIVCAGIVAMAILYGWLSPDGGGLSWELWALWQQLCLWTLFLQNVVRCATLDREALAAPTTKTVLLYTVPFLSELADTMKDWVVTGICFLHAGAVPVRLLRSGFAVGAAVVLLELCGTMLGVIPPFIQISKGAKGLSISPPLILLQVVCATCGLQWAVASCNSGRFSYCRDSRFAGYLGLLLFLTFLAWILARCTGTSGHQPEEELEEDWRDSPRGRPPSDDVEWAPAAESSPWRRPRVGTLFIPKDGQADGCSAAPRRPLLLLALAMLGTLGSWPRVGSVYLGYVEGVFHWMTDGGLLTVLSTYVIFYSYVRVCLNDDCAQDLRKTYGGILELPAKPAAPLATETRCDWMARQLGNLCVDFLSSSRLLIAWAEDWPQGFIGVVLVFAIHSHATESQQPKKIGFAGISAIISVGKGILIPFFQKYMFEQRSAAVQRGLDALLSPLTLEVLVDQLPGPVQARKVGRTLQELVREDSRDVLKRLNVGESELFHPIHQLRSDWLNDLLNPENRFFRAFQRCLLRSYGAEAVRELGFSVAECQRAGFTLGQCRIAGYPPDECRDVYETGDEKTGRQLKAVGFSAMDCKNAGLSAVVCRAEGFSAKDCKDAGYSPRDCKAAGYKSQGFLSMMWK</sequence>
<dbReference type="Pfam" id="PF00128">
    <property type="entry name" value="Alpha-amylase"/>
    <property type="match status" value="1"/>
</dbReference>
<organism evidence="5 6">
    <name type="scientific">Durusdinium trenchii</name>
    <dbReference type="NCBI Taxonomy" id="1381693"/>
    <lineage>
        <taxon>Eukaryota</taxon>
        <taxon>Sar</taxon>
        <taxon>Alveolata</taxon>
        <taxon>Dinophyceae</taxon>
        <taxon>Suessiales</taxon>
        <taxon>Symbiodiniaceae</taxon>
        <taxon>Durusdinium</taxon>
    </lineage>
</organism>
<keyword evidence="6" id="KW-1185">Reference proteome</keyword>
<feature type="region of interest" description="Disordered" evidence="1">
    <location>
        <begin position="748"/>
        <end position="781"/>
    </location>
</feature>
<feature type="compositionally biased region" description="Basic and acidic residues" evidence="1">
    <location>
        <begin position="760"/>
        <end position="769"/>
    </location>
</feature>
<keyword evidence="2" id="KW-0472">Membrane</keyword>
<dbReference type="InterPro" id="IPR058655">
    <property type="entry name" value="Mok11-14/Ags1-like"/>
</dbReference>
<feature type="signal peptide" evidence="3">
    <location>
        <begin position="1"/>
        <end position="22"/>
    </location>
</feature>
<protein>
    <submittedName>
        <fullName evidence="5">3-glucan synthase ags1 (Cell wall alpha-1)</fullName>
    </submittedName>
</protein>
<dbReference type="Gene3D" id="3.20.20.80">
    <property type="entry name" value="Glycosidases"/>
    <property type="match status" value="2"/>
</dbReference>
<accession>A0ABP0QKH9</accession>
<dbReference type="InterPro" id="IPR017853">
    <property type="entry name" value="GH"/>
</dbReference>
<feature type="transmembrane region" description="Helical" evidence="2">
    <location>
        <begin position="951"/>
        <end position="971"/>
    </location>
</feature>
<dbReference type="Proteomes" id="UP001642464">
    <property type="component" value="Unassembled WGS sequence"/>
</dbReference>
<dbReference type="SUPFAM" id="SSF51445">
    <property type="entry name" value="(Trans)glycosidases"/>
    <property type="match status" value="1"/>
</dbReference>
<feature type="domain" description="Glycosyl hydrolase family 13 catalytic" evidence="4">
    <location>
        <begin position="68"/>
        <end position="598"/>
    </location>
</feature>
<feature type="transmembrane region" description="Helical" evidence="2">
    <location>
        <begin position="723"/>
        <end position="741"/>
    </location>
</feature>
<dbReference type="InterPro" id="IPR057481">
    <property type="entry name" value="Decapeptide"/>
</dbReference>
<feature type="transmembrane region" description="Helical" evidence="2">
    <location>
        <begin position="540"/>
        <end position="566"/>
    </location>
</feature>
<evidence type="ECO:0000256" key="3">
    <source>
        <dbReference type="SAM" id="SignalP"/>
    </source>
</evidence>
<dbReference type="PANTHER" id="PTHR47182">
    <property type="entry name" value="CELL WALL ALPHA-1,3-GLUCAN SYNTHASE AGS1-RELATED"/>
    <property type="match status" value="1"/>
</dbReference>
<comment type="caution">
    <text evidence="5">The sequence shown here is derived from an EMBL/GenBank/DDBJ whole genome shotgun (WGS) entry which is preliminary data.</text>
</comment>
<evidence type="ECO:0000256" key="2">
    <source>
        <dbReference type="SAM" id="Phobius"/>
    </source>
</evidence>
<feature type="transmembrane region" description="Helical" evidence="2">
    <location>
        <begin position="692"/>
        <end position="711"/>
    </location>
</feature>
<keyword evidence="2" id="KW-1133">Transmembrane helix</keyword>
<feature type="transmembrane region" description="Helical" evidence="2">
    <location>
        <begin position="470"/>
        <end position="493"/>
    </location>
</feature>
<feature type="chain" id="PRO_5046381559" evidence="3">
    <location>
        <begin position="23"/>
        <end position="1178"/>
    </location>
</feature>
<proteinExistence type="predicted"/>
<gene>
    <name evidence="5" type="ORF">SCF082_LOCUS41889</name>
</gene>
<keyword evidence="3" id="KW-0732">Signal</keyword>
<dbReference type="PANTHER" id="PTHR47182:SF3">
    <property type="entry name" value="CELL WALL ALPHA-1,3-GLUCAN SYNTHASE MOK14"/>
    <property type="match status" value="1"/>
</dbReference>
<dbReference type="Pfam" id="PF25296">
    <property type="entry name" value="Decapeptide"/>
    <property type="match status" value="1"/>
</dbReference>
<dbReference type="SMART" id="SM00642">
    <property type="entry name" value="Aamy"/>
    <property type="match status" value="1"/>
</dbReference>
<reference evidence="5 6" key="1">
    <citation type="submission" date="2024-02" db="EMBL/GenBank/DDBJ databases">
        <authorList>
            <person name="Chen Y."/>
            <person name="Shah S."/>
            <person name="Dougan E. K."/>
            <person name="Thang M."/>
            <person name="Chan C."/>
        </authorList>
    </citation>
    <scope>NUCLEOTIDE SEQUENCE [LARGE SCALE GENOMIC DNA]</scope>
</reference>